<dbReference type="PANTHER" id="PTHR43646:SF2">
    <property type="entry name" value="GLYCOSYLTRANSFERASE 2-LIKE DOMAIN-CONTAINING PROTEIN"/>
    <property type="match status" value="1"/>
</dbReference>
<dbReference type="GO" id="GO:0005886">
    <property type="term" value="C:plasma membrane"/>
    <property type="evidence" value="ECO:0007669"/>
    <property type="project" value="UniProtKB-SubCell"/>
</dbReference>
<keyword evidence="3" id="KW-0328">Glycosyltransferase</keyword>
<sequence>MIGVVIPAHNEAALISVCLASVQVACAHPGLAGESVEVVVVLDDCSDGTALIAAAYPVTLLYASARNVGMARAQGARHLIEKGARWLAFTDADTSVSPDWLPAQLACQADAVCGTVGVADWSVFQGDAALLQAHFNATYQDAANHRHVHGANFGISVLAYLRAGGFPALACSEDQALVDTLVALGVHIAWSAAPRVLTSARQDPRAAGGFGDALRAALLRCREQAGAAPPLAGSNPAA</sequence>
<keyword evidence="2" id="KW-1003">Cell membrane</keyword>
<evidence type="ECO:0000313" key="7">
    <source>
        <dbReference type="EMBL" id="SBT23571.1"/>
    </source>
</evidence>
<dbReference type="CDD" id="cd00761">
    <property type="entry name" value="Glyco_tranf_GTA_type"/>
    <property type="match status" value="1"/>
</dbReference>
<proteinExistence type="predicted"/>
<dbReference type="EMBL" id="LT907988">
    <property type="protein sequence ID" value="SOE51601.1"/>
    <property type="molecule type" value="Genomic_DNA"/>
</dbReference>
<dbReference type="KEGG" id="odi:ODI_R3558"/>
<accession>A0A1C3JWD3</accession>
<reference evidence="7 9" key="1">
    <citation type="submission" date="2016-06" db="EMBL/GenBank/DDBJ databases">
        <authorList>
            <person name="Kjaerup R.B."/>
            <person name="Dalgaard T.S."/>
            <person name="Juul-Madsen H.R."/>
        </authorList>
    </citation>
    <scope>NUCLEOTIDE SEQUENCE [LARGE SCALE GENOMIC DNA]</scope>
    <source>
        <strain evidence="7">Orrdi1</strain>
    </source>
</reference>
<dbReference type="Pfam" id="PF00535">
    <property type="entry name" value="Glycos_transf_2"/>
    <property type="match status" value="1"/>
</dbReference>
<keyword evidence="9" id="KW-1185">Reference proteome</keyword>
<dbReference type="EMBL" id="FLRC01000001">
    <property type="protein sequence ID" value="SBT23571.1"/>
    <property type="molecule type" value="Genomic_DNA"/>
</dbReference>
<evidence type="ECO:0000256" key="5">
    <source>
        <dbReference type="ARBA" id="ARBA00023136"/>
    </source>
</evidence>
<dbReference type="AlphaFoldDB" id="A0A1C3JWD3"/>
<dbReference type="PANTHER" id="PTHR43646">
    <property type="entry name" value="GLYCOSYLTRANSFERASE"/>
    <property type="match status" value="1"/>
</dbReference>
<evidence type="ECO:0000256" key="1">
    <source>
        <dbReference type="ARBA" id="ARBA00004236"/>
    </source>
</evidence>
<dbReference type="RefSeq" id="WP_067748698.1">
    <property type="nucleotide sequence ID" value="NZ_LT907988.1"/>
</dbReference>
<dbReference type="STRING" id="1851544.ODI_00107"/>
<evidence type="ECO:0000313" key="8">
    <source>
        <dbReference type="EMBL" id="SOE51601.1"/>
    </source>
</evidence>
<comment type="subcellular location">
    <subcellularLocation>
        <location evidence="1">Cell membrane</location>
    </subcellularLocation>
</comment>
<evidence type="ECO:0000259" key="6">
    <source>
        <dbReference type="Pfam" id="PF00535"/>
    </source>
</evidence>
<dbReference type="SUPFAM" id="SSF53448">
    <property type="entry name" value="Nucleotide-diphospho-sugar transferases"/>
    <property type="match status" value="1"/>
</dbReference>
<dbReference type="GO" id="GO:0016757">
    <property type="term" value="F:glycosyltransferase activity"/>
    <property type="evidence" value="ECO:0007669"/>
    <property type="project" value="UniProtKB-KW"/>
</dbReference>
<protein>
    <submittedName>
        <fullName evidence="7">Glycosyl transferase, group 2 family protein</fullName>
    </submittedName>
</protein>
<name>A0A1C3JWD3_9BURK</name>
<keyword evidence="4 7" id="KW-0808">Transferase</keyword>
<dbReference type="InterPro" id="IPR001173">
    <property type="entry name" value="Glyco_trans_2-like"/>
</dbReference>
<evidence type="ECO:0000256" key="2">
    <source>
        <dbReference type="ARBA" id="ARBA00022475"/>
    </source>
</evidence>
<gene>
    <name evidence="7" type="ORF">ODI_00107</name>
    <name evidence="8" type="ORF">ODI_R3558</name>
</gene>
<dbReference type="InterPro" id="IPR029044">
    <property type="entry name" value="Nucleotide-diphossugar_trans"/>
</dbReference>
<reference evidence="8 9" key="2">
    <citation type="submission" date="2017-08" db="EMBL/GenBank/DDBJ databases">
        <authorList>
            <person name="de Groot N.N."/>
        </authorList>
    </citation>
    <scope>NUCLEOTIDE SEQUENCE [LARGE SCALE GENOMIC DNA]</scope>
    <source>
        <strain evidence="8">Orrdi1</strain>
    </source>
</reference>
<evidence type="ECO:0000256" key="4">
    <source>
        <dbReference type="ARBA" id="ARBA00022679"/>
    </source>
</evidence>
<dbReference type="Proteomes" id="UP000078558">
    <property type="component" value="Chromosome I"/>
</dbReference>
<evidence type="ECO:0000256" key="3">
    <source>
        <dbReference type="ARBA" id="ARBA00022676"/>
    </source>
</evidence>
<dbReference type="OrthoDB" id="9777873at2"/>
<organism evidence="7 9">
    <name type="scientific">Orrella dioscoreae</name>
    <dbReference type="NCBI Taxonomy" id="1851544"/>
    <lineage>
        <taxon>Bacteria</taxon>
        <taxon>Pseudomonadati</taxon>
        <taxon>Pseudomonadota</taxon>
        <taxon>Betaproteobacteria</taxon>
        <taxon>Burkholderiales</taxon>
        <taxon>Alcaligenaceae</taxon>
        <taxon>Orrella</taxon>
    </lineage>
</organism>
<keyword evidence="5" id="KW-0472">Membrane</keyword>
<feature type="domain" description="Glycosyltransferase 2-like" evidence="6">
    <location>
        <begin position="4"/>
        <end position="154"/>
    </location>
</feature>
<dbReference type="Gene3D" id="3.90.550.10">
    <property type="entry name" value="Spore Coat Polysaccharide Biosynthesis Protein SpsA, Chain A"/>
    <property type="match status" value="1"/>
</dbReference>
<evidence type="ECO:0000313" key="9">
    <source>
        <dbReference type="Proteomes" id="UP000078558"/>
    </source>
</evidence>